<dbReference type="Proteomes" id="UP000207598">
    <property type="component" value="Unassembled WGS sequence"/>
</dbReference>
<keyword evidence="2" id="KW-1185">Reference proteome</keyword>
<evidence type="ECO:0000313" key="1">
    <source>
        <dbReference type="EMBL" id="SMX50910.1"/>
    </source>
</evidence>
<proteinExistence type="predicted"/>
<dbReference type="AlphaFoldDB" id="A0A238L7V0"/>
<dbReference type="EMBL" id="FXYF01000033">
    <property type="protein sequence ID" value="SMX50910.1"/>
    <property type="molecule type" value="Genomic_DNA"/>
</dbReference>
<name>A0A238L7V0_9RHOB</name>
<evidence type="ECO:0000313" key="2">
    <source>
        <dbReference type="Proteomes" id="UP000207598"/>
    </source>
</evidence>
<reference evidence="1 2" key="1">
    <citation type="submission" date="2017-05" db="EMBL/GenBank/DDBJ databases">
        <authorList>
            <person name="Song R."/>
            <person name="Chenine A.L."/>
            <person name="Ruprecht R.M."/>
        </authorList>
    </citation>
    <scope>NUCLEOTIDE SEQUENCE [LARGE SCALE GENOMIC DNA]</scope>
    <source>
        <strain evidence="1 2">CECT 8898</strain>
    </source>
</reference>
<accession>A0A238L7V0</accession>
<gene>
    <name evidence="1" type="ORF">MAA8898_05112</name>
</gene>
<sequence length="55" mass="6239">MNEASRRPPGVRVSLRKDLKAHRTASIRSACTMLRLPWDATTKDETRAPYSHSIC</sequence>
<organism evidence="1 2">
    <name type="scientific">Maliponia aquimaris</name>
    <dbReference type="NCBI Taxonomy" id="1673631"/>
    <lineage>
        <taxon>Bacteria</taxon>
        <taxon>Pseudomonadati</taxon>
        <taxon>Pseudomonadota</taxon>
        <taxon>Alphaproteobacteria</taxon>
        <taxon>Rhodobacterales</taxon>
        <taxon>Paracoccaceae</taxon>
        <taxon>Maliponia</taxon>
    </lineage>
</organism>
<protein>
    <submittedName>
        <fullName evidence="1">Uncharacterized protein</fullName>
    </submittedName>
</protein>